<dbReference type="InterPro" id="IPR036291">
    <property type="entry name" value="NAD(P)-bd_dom_sf"/>
</dbReference>
<evidence type="ECO:0000313" key="4">
    <source>
        <dbReference type="Proteomes" id="UP001249959"/>
    </source>
</evidence>
<dbReference type="SUPFAM" id="SSF51735">
    <property type="entry name" value="NAD(P)-binding Rossmann-fold domains"/>
    <property type="match status" value="1"/>
</dbReference>
<dbReference type="Gene3D" id="3.40.50.720">
    <property type="entry name" value="NAD(P)-binding Rossmann-like Domain"/>
    <property type="match status" value="1"/>
</dbReference>
<dbReference type="RefSeq" id="WP_316070674.1">
    <property type="nucleotide sequence ID" value="NZ_JAVNWW010000003.1"/>
</dbReference>
<dbReference type="InterPro" id="IPR001509">
    <property type="entry name" value="Epimerase_deHydtase"/>
</dbReference>
<sequence length="313" mass="35125">MDKILVVGGAGFLGFNLLDYVQQHMREGAPELVVLTQKIPETSIHFPDVLFVEGDYSDVKTLNHLFETHRFTHVFHFASSIIPALSTQNIQRDVETNLLPTIGLMEVMKQHECSNLLYLSSGGAVYGNELPTHKKESQACQPISSYGIIKLAVEHYIRLYANLYQIDYLILRLSNPFGLHHRSATQGVMNIAIRKALCGESLVVWGDGSQAKDYLFAEDISRAIMDLFKARVSNQTLNIGSGQTMSLLEIIALVKNRLPHFQVEFMEAMPTDVQQVSLDITALRKHIPFELTPIAEAFEKTFAYEQAVLASED</sequence>
<evidence type="ECO:0000259" key="2">
    <source>
        <dbReference type="Pfam" id="PF01370"/>
    </source>
</evidence>
<keyword evidence="4" id="KW-1185">Reference proteome</keyword>
<evidence type="ECO:0000313" key="3">
    <source>
        <dbReference type="EMBL" id="MDU0809016.1"/>
    </source>
</evidence>
<organism evidence="3 4">
    <name type="scientific">Aquirufa regiilacus</name>
    <dbReference type="NCBI Taxonomy" id="3024868"/>
    <lineage>
        <taxon>Bacteria</taxon>
        <taxon>Pseudomonadati</taxon>
        <taxon>Bacteroidota</taxon>
        <taxon>Cytophagia</taxon>
        <taxon>Cytophagales</taxon>
        <taxon>Flectobacillaceae</taxon>
        <taxon>Aquirufa</taxon>
    </lineage>
</organism>
<dbReference type="EMBL" id="JAVNWW010000003">
    <property type="protein sequence ID" value="MDU0809016.1"/>
    <property type="molecule type" value="Genomic_DNA"/>
</dbReference>
<protein>
    <submittedName>
        <fullName evidence="3">NAD-dependent epimerase/dehydratase family protein</fullName>
    </submittedName>
</protein>
<accession>A0ABU3TT18</accession>
<comment type="similarity">
    <text evidence="1">Belongs to the NAD(P)-dependent epimerase/dehydratase family.</text>
</comment>
<name>A0ABU3TT18_9BACT</name>
<feature type="domain" description="NAD-dependent epimerase/dehydratase" evidence="2">
    <location>
        <begin position="4"/>
        <end position="240"/>
    </location>
</feature>
<comment type="caution">
    <text evidence="3">The sequence shown here is derived from an EMBL/GenBank/DDBJ whole genome shotgun (WGS) entry which is preliminary data.</text>
</comment>
<evidence type="ECO:0000256" key="1">
    <source>
        <dbReference type="ARBA" id="ARBA00007637"/>
    </source>
</evidence>
<dbReference type="PANTHER" id="PTHR43000">
    <property type="entry name" value="DTDP-D-GLUCOSE 4,6-DEHYDRATASE-RELATED"/>
    <property type="match status" value="1"/>
</dbReference>
<proteinExistence type="inferred from homology"/>
<gene>
    <name evidence="3" type="ORF">PQG45_08210</name>
</gene>
<dbReference type="Gene3D" id="3.90.25.10">
    <property type="entry name" value="UDP-galactose 4-epimerase, domain 1"/>
    <property type="match status" value="1"/>
</dbReference>
<dbReference type="Proteomes" id="UP001249959">
    <property type="component" value="Unassembled WGS sequence"/>
</dbReference>
<dbReference type="Pfam" id="PF01370">
    <property type="entry name" value="Epimerase"/>
    <property type="match status" value="1"/>
</dbReference>
<reference evidence="3 4" key="1">
    <citation type="submission" date="2023-09" db="EMBL/GenBank/DDBJ databases">
        <title>Aquirufa genomes.</title>
        <authorList>
            <person name="Pitt A."/>
        </authorList>
    </citation>
    <scope>NUCLEOTIDE SEQUENCE [LARGE SCALE GENOMIC DNA]</scope>
    <source>
        <strain evidence="3 4">LEOWEIH-7C</strain>
    </source>
</reference>